<proteinExistence type="predicted"/>
<feature type="domain" description="DUF7168" evidence="2">
    <location>
        <begin position="61"/>
        <end position="186"/>
    </location>
</feature>
<evidence type="ECO:0000259" key="1">
    <source>
        <dbReference type="Pfam" id="PF10979"/>
    </source>
</evidence>
<evidence type="ECO:0000259" key="2">
    <source>
        <dbReference type="Pfam" id="PF23771"/>
    </source>
</evidence>
<accession>A0AAE7BQU0</accession>
<dbReference type="InterPro" id="IPR055592">
    <property type="entry name" value="DUF7168"/>
</dbReference>
<dbReference type="Proteomes" id="UP000463931">
    <property type="component" value="Chromosome"/>
</dbReference>
<dbReference type="AlphaFoldDB" id="A0AAE7BQU0"/>
<dbReference type="InterPro" id="IPR024498">
    <property type="entry name" value="DUF2786"/>
</dbReference>
<dbReference type="EMBL" id="CP040852">
    <property type="protein sequence ID" value="QIA90578.1"/>
    <property type="molecule type" value="Genomic_DNA"/>
</dbReference>
<protein>
    <submittedName>
        <fullName evidence="3">DUF2786 domain-containing protein</fullName>
    </submittedName>
</protein>
<dbReference type="Pfam" id="PF23771">
    <property type="entry name" value="DUF7168"/>
    <property type="match status" value="1"/>
</dbReference>
<reference evidence="3 4" key="1">
    <citation type="journal article" date="2019" name="Nat. Med.">
        <title>Preventing dysbiosis of the neonatal mouse intestinal microbiome protects against late-onset sepsis.</title>
        <authorList>
            <person name="Singer J.R."/>
            <person name="Blosser E.G."/>
            <person name="Zindl C.L."/>
            <person name="Silberger D.J."/>
            <person name="Conlan S."/>
            <person name="Laufer V.A."/>
            <person name="DiToro D."/>
            <person name="Deming C."/>
            <person name="Kumar R."/>
            <person name="Morrow C.D."/>
            <person name="Segre J.A."/>
            <person name="Gray M.J."/>
            <person name="Randolph D.A."/>
            <person name="Weaver C.T."/>
        </authorList>
    </citation>
    <scope>NUCLEOTIDE SEQUENCE [LARGE SCALE GENOMIC DNA]</scope>
    <source>
        <strain evidence="3 4">V10</strain>
    </source>
</reference>
<evidence type="ECO:0000313" key="3">
    <source>
        <dbReference type="EMBL" id="QIA90578.1"/>
    </source>
</evidence>
<feature type="domain" description="DUF2786" evidence="1">
    <location>
        <begin position="6"/>
        <end position="45"/>
    </location>
</feature>
<dbReference type="Pfam" id="PF10979">
    <property type="entry name" value="DUF2786"/>
    <property type="match status" value="1"/>
</dbReference>
<evidence type="ECO:0000313" key="4">
    <source>
        <dbReference type="Proteomes" id="UP000463931"/>
    </source>
</evidence>
<sequence>MDELDKIIRKIQDLMKLAQDNPNDEEGQTALLMAQRLLLKYNLSMETVQDRSNKDKDVIKESMTEKVSRMPWWKMKLHAILATNFRCKSIRTRNFVSRKTYLRFVGYEADVKFVAEIYEATLMYLDYRLKRIREQHMGVEYKNSYLLGFLSGIEERFKKQVESLNEFFLVLQVPVEVEKKYEKLKNFERSRPDFEIDHEAYRTGYEHATNSKIMPDELLQAREDKYYEK</sequence>
<name>A0AAE7BQU0_9LACO</name>
<organism evidence="3 4">
    <name type="scientific">Ligilactobacillus murinus</name>
    <dbReference type="NCBI Taxonomy" id="1622"/>
    <lineage>
        <taxon>Bacteria</taxon>
        <taxon>Bacillati</taxon>
        <taxon>Bacillota</taxon>
        <taxon>Bacilli</taxon>
        <taxon>Lactobacillales</taxon>
        <taxon>Lactobacillaceae</taxon>
        <taxon>Ligilactobacillus</taxon>
    </lineage>
</organism>
<gene>
    <name evidence="3" type="ORF">FEE40_10645</name>
</gene>
<dbReference type="RefSeq" id="WP_076149451.1">
    <property type="nucleotide sequence ID" value="NZ_CABIVU010000005.1"/>
</dbReference>